<accession>A0ABQ9TDA4</accession>
<protein>
    <submittedName>
        <fullName evidence="2">Uncharacterized protein</fullName>
    </submittedName>
</protein>
<proteinExistence type="inferred from homology"/>
<reference evidence="2 3" key="1">
    <citation type="submission" date="2023-05" db="EMBL/GenBank/DDBJ databases">
        <title>B98-5 Cell Line De Novo Hybrid Assembly: An Optical Mapping Approach.</title>
        <authorList>
            <person name="Kananen K."/>
            <person name="Auerbach J.A."/>
            <person name="Kautto E."/>
            <person name="Blachly J.S."/>
        </authorList>
    </citation>
    <scope>NUCLEOTIDE SEQUENCE [LARGE SCALE GENOMIC DNA]</scope>
    <source>
        <strain evidence="2">B95-8</strain>
        <tissue evidence="2">Cell line</tissue>
    </source>
</reference>
<comment type="similarity">
    <text evidence="1">Belongs to the Speedy/Ringo family.</text>
</comment>
<dbReference type="InterPro" id="IPR020984">
    <property type="entry name" value="Speedy"/>
</dbReference>
<feature type="non-terminal residue" evidence="2">
    <location>
        <position position="1"/>
    </location>
</feature>
<evidence type="ECO:0000256" key="1">
    <source>
        <dbReference type="ARBA" id="ARBA00010932"/>
    </source>
</evidence>
<dbReference type="Proteomes" id="UP001266305">
    <property type="component" value="Unassembled WGS sequence"/>
</dbReference>
<evidence type="ECO:0000313" key="3">
    <source>
        <dbReference type="Proteomes" id="UP001266305"/>
    </source>
</evidence>
<sequence>VLAQQVPPEEGMALCRVVTSPELRTVPCPSLWEGDLSQRSLLVVSLSSNLISAPSYLANDVEEVDEAPKQAIFYFLYGNNHFQRPLFQKLQFQFFCSMHWRACVSPEELEEVSGVWGGGEKSSGLEAG</sequence>
<keyword evidence="3" id="KW-1185">Reference proteome</keyword>
<organism evidence="2 3">
    <name type="scientific">Saguinus oedipus</name>
    <name type="common">Cotton-top tamarin</name>
    <name type="synonym">Oedipomidas oedipus</name>
    <dbReference type="NCBI Taxonomy" id="9490"/>
    <lineage>
        <taxon>Eukaryota</taxon>
        <taxon>Metazoa</taxon>
        <taxon>Chordata</taxon>
        <taxon>Craniata</taxon>
        <taxon>Vertebrata</taxon>
        <taxon>Euteleostomi</taxon>
        <taxon>Mammalia</taxon>
        <taxon>Eutheria</taxon>
        <taxon>Euarchontoglires</taxon>
        <taxon>Primates</taxon>
        <taxon>Haplorrhini</taxon>
        <taxon>Platyrrhini</taxon>
        <taxon>Cebidae</taxon>
        <taxon>Callitrichinae</taxon>
        <taxon>Saguinus</taxon>
    </lineage>
</organism>
<comment type="caution">
    <text evidence="2">The sequence shown here is derived from an EMBL/GenBank/DDBJ whole genome shotgun (WGS) entry which is preliminary data.</text>
</comment>
<dbReference type="PANTHER" id="PTHR31156">
    <property type="entry name" value="WBSCR19-LIKE PROTEIN"/>
    <property type="match status" value="1"/>
</dbReference>
<dbReference type="EMBL" id="JASSZA010000037">
    <property type="protein sequence ID" value="KAK2082403.1"/>
    <property type="molecule type" value="Genomic_DNA"/>
</dbReference>
<dbReference type="InterPro" id="IPR057742">
    <property type="entry name" value="Speedy_E"/>
</dbReference>
<dbReference type="Pfam" id="PF11357">
    <property type="entry name" value="Spy1"/>
    <property type="match status" value="1"/>
</dbReference>
<evidence type="ECO:0000313" key="2">
    <source>
        <dbReference type="EMBL" id="KAK2082403.1"/>
    </source>
</evidence>
<gene>
    <name evidence="2" type="ORF">P7K49_039903</name>
</gene>
<name>A0ABQ9TDA4_SAGOE</name>